<evidence type="ECO:0000256" key="3">
    <source>
        <dbReference type="ARBA" id="ARBA00011738"/>
    </source>
</evidence>
<protein>
    <recommendedName>
        <fullName evidence="4">coproporphyrinogen oxidase</fullName>
        <ecNumber evidence="4">1.3.3.3</ecNumber>
    </recommendedName>
</protein>
<keyword evidence="6" id="KW-0350">Heme biosynthesis</keyword>
<dbReference type="InterPro" id="IPR036406">
    <property type="entry name" value="Coprogen_oxidase_aer_sf"/>
</dbReference>
<gene>
    <name evidence="8" type="primary">HEM13</name>
    <name evidence="8" type="ORF">IWQ62_005278</name>
</gene>
<dbReference type="PRINTS" id="PR00073">
    <property type="entry name" value="COPRGNOXDASE"/>
</dbReference>
<dbReference type="Gene3D" id="3.40.1500.10">
    <property type="entry name" value="Coproporphyrinogen III oxidase, aerobic"/>
    <property type="match status" value="1"/>
</dbReference>
<evidence type="ECO:0000313" key="8">
    <source>
        <dbReference type="EMBL" id="KAJ1956553.1"/>
    </source>
</evidence>
<dbReference type="Pfam" id="PF01218">
    <property type="entry name" value="Coprogen_oxidas"/>
    <property type="match status" value="1"/>
</dbReference>
<evidence type="ECO:0000256" key="5">
    <source>
        <dbReference type="ARBA" id="ARBA00023002"/>
    </source>
</evidence>
<evidence type="ECO:0000256" key="2">
    <source>
        <dbReference type="ARBA" id="ARBA00010644"/>
    </source>
</evidence>
<evidence type="ECO:0000256" key="6">
    <source>
        <dbReference type="ARBA" id="ARBA00023133"/>
    </source>
</evidence>
<evidence type="ECO:0000256" key="1">
    <source>
        <dbReference type="ARBA" id="ARBA00005168"/>
    </source>
</evidence>
<evidence type="ECO:0000256" key="4">
    <source>
        <dbReference type="ARBA" id="ARBA00012869"/>
    </source>
</evidence>
<dbReference type="NCBIfam" id="NF003727">
    <property type="entry name" value="PRK05330.1"/>
    <property type="match status" value="1"/>
</dbReference>
<dbReference type="InterPro" id="IPR018375">
    <property type="entry name" value="Coprogen_oxidase_CS"/>
</dbReference>
<comment type="pathway">
    <text evidence="1">Porphyrin-containing compound metabolism; protoporphyrin-IX biosynthesis; protoporphyrinogen-IX from coproporphyrinogen-III (O2 route): step 1/1.</text>
</comment>
<dbReference type="AlphaFoldDB" id="A0A9W8AKR7"/>
<dbReference type="PROSITE" id="PS01021">
    <property type="entry name" value="COPROGEN_OXIDASE"/>
    <property type="match status" value="1"/>
</dbReference>
<evidence type="ECO:0000313" key="9">
    <source>
        <dbReference type="Proteomes" id="UP001150925"/>
    </source>
</evidence>
<dbReference type="PANTHER" id="PTHR10755:SF0">
    <property type="entry name" value="OXYGEN-DEPENDENT COPROPORPHYRINOGEN-III OXIDASE, MITOCHONDRIAL"/>
    <property type="match status" value="1"/>
</dbReference>
<evidence type="ECO:0000256" key="7">
    <source>
        <dbReference type="ARBA" id="ARBA00023244"/>
    </source>
</evidence>
<keyword evidence="9" id="KW-1185">Reference proteome</keyword>
<dbReference type="PIRSF" id="PIRSF000166">
    <property type="entry name" value="Coproporphyri_ox"/>
    <property type="match status" value="1"/>
</dbReference>
<dbReference type="GO" id="GO:0006782">
    <property type="term" value="P:protoporphyrinogen IX biosynthetic process"/>
    <property type="evidence" value="ECO:0007669"/>
    <property type="project" value="TreeGrafter"/>
</dbReference>
<accession>A0A9W8AKR7</accession>
<dbReference type="EMBL" id="JANBPY010002105">
    <property type="protein sequence ID" value="KAJ1956553.1"/>
    <property type="molecule type" value="Genomic_DNA"/>
</dbReference>
<dbReference type="InterPro" id="IPR001260">
    <property type="entry name" value="Coprogen_oxidase_aer"/>
</dbReference>
<dbReference type="GO" id="GO:0005737">
    <property type="term" value="C:cytoplasm"/>
    <property type="evidence" value="ECO:0007669"/>
    <property type="project" value="TreeGrafter"/>
</dbReference>
<dbReference type="GO" id="GO:0004109">
    <property type="term" value="F:coproporphyrinogen oxidase activity"/>
    <property type="evidence" value="ECO:0007669"/>
    <property type="project" value="UniProtKB-EC"/>
</dbReference>
<sequence length="313" mass="36038">MADKTSLFQRMSTFVQDLQSEIVDAITQLDGKPFFVDRWTRPEGGFGISCVLQEGNVFEKAGVNVSIINGKLSQAAVQQMRARNKPIVGDDGIPFCVAGISIVMHPRNPMAPTVHLNYRYFEVDNPHQPGQAQLAWFGGGSDLTPSYLFEEDAQHFHKTLKAACDRHDQAFYPRFKKWCDEYFYLPHRQEARGVGGIFFDDLDDRNLEELFAFVTDCGKSFLPSYLPIMEKRKDMPFTEEQKRWQQLRRGRYVEFNLIHDRGTKFGLFTPGARIESILMSLPLTSRWEYCHEPQPDSPEAQLLDILKTSREWA</sequence>
<reference evidence="8" key="1">
    <citation type="submission" date="2022-07" db="EMBL/GenBank/DDBJ databases">
        <title>Phylogenomic reconstructions and comparative analyses of Kickxellomycotina fungi.</title>
        <authorList>
            <person name="Reynolds N.K."/>
            <person name="Stajich J.E."/>
            <person name="Barry K."/>
            <person name="Grigoriev I.V."/>
            <person name="Crous P."/>
            <person name="Smith M.E."/>
        </authorList>
    </citation>
    <scope>NUCLEOTIDE SEQUENCE</scope>
    <source>
        <strain evidence="8">RSA 1196</strain>
    </source>
</reference>
<name>A0A9W8AKR7_9FUNG</name>
<comment type="similarity">
    <text evidence="2">Belongs to the aerobic coproporphyrinogen-III oxidase family.</text>
</comment>
<dbReference type="Proteomes" id="UP001150925">
    <property type="component" value="Unassembled WGS sequence"/>
</dbReference>
<comment type="subunit">
    <text evidence="3">Homodimer.</text>
</comment>
<dbReference type="OrthoDB" id="15318at2759"/>
<dbReference type="EC" id="1.3.3.3" evidence="4"/>
<dbReference type="SUPFAM" id="SSF102886">
    <property type="entry name" value="Coproporphyrinogen III oxidase"/>
    <property type="match status" value="1"/>
</dbReference>
<dbReference type="FunFam" id="3.40.1500.10:FF:000002">
    <property type="entry name" value="oxygen-dependent coproporphyrinogen-III oxidase, mitochondrial"/>
    <property type="match status" value="1"/>
</dbReference>
<organism evidence="8 9">
    <name type="scientific">Dispira parvispora</name>
    <dbReference type="NCBI Taxonomy" id="1520584"/>
    <lineage>
        <taxon>Eukaryota</taxon>
        <taxon>Fungi</taxon>
        <taxon>Fungi incertae sedis</taxon>
        <taxon>Zoopagomycota</taxon>
        <taxon>Kickxellomycotina</taxon>
        <taxon>Dimargaritomycetes</taxon>
        <taxon>Dimargaritales</taxon>
        <taxon>Dimargaritaceae</taxon>
        <taxon>Dispira</taxon>
    </lineage>
</organism>
<keyword evidence="5 8" id="KW-0560">Oxidoreductase</keyword>
<keyword evidence="7" id="KW-0627">Porphyrin biosynthesis</keyword>
<dbReference type="PANTHER" id="PTHR10755">
    <property type="entry name" value="COPROPORPHYRINOGEN III OXIDASE, MITOCHONDRIAL"/>
    <property type="match status" value="1"/>
</dbReference>
<comment type="caution">
    <text evidence="8">The sequence shown here is derived from an EMBL/GenBank/DDBJ whole genome shotgun (WGS) entry which is preliminary data.</text>
</comment>
<proteinExistence type="inferred from homology"/>